<evidence type="ECO:0000313" key="2">
    <source>
        <dbReference type="EMBL" id="BCU71000.1"/>
    </source>
</evidence>
<keyword evidence="1" id="KW-1133">Transmembrane helix</keyword>
<dbReference type="KEGG" id="csty:KN1_22970"/>
<dbReference type="RefSeq" id="WP_221287740.1">
    <property type="nucleotide sequence ID" value="NZ_AP024597.1"/>
</dbReference>
<dbReference type="EMBL" id="AP024597">
    <property type="protein sequence ID" value="BCU71000.1"/>
    <property type="molecule type" value="Genomic_DNA"/>
</dbReference>
<feature type="transmembrane region" description="Helical" evidence="1">
    <location>
        <begin position="112"/>
        <end position="135"/>
    </location>
</feature>
<dbReference type="AlphaFoldDB" id="A0A8D5U8I8"/>
<dbReference type="GeneID" id="66164028"/>
<feature type="transmembrane region" description="Helical" evidence="1">
    <location>
        <begin position="53"/>
        <end position="72"/>
    </location>
</feature>
<accession>A0A8D5U8I8</accession>
<organism evidence="2 3">
    <name type="scientific">Stygiolobus caldivivus</name>
    <dbReference type="NCBI Taxonomy" id="2824673"/>
    <lineage>
        <taxon>Archaea</taxon>
        <taxon>Thermoproteota</taxon>
        <taxon>Thermoprotei</taxon>
        <taxon>Sulfolobales</taxon>
        <taxon>Sulfolobaceae</taxon>
        <taxon>Stygiolobus</taxon>
    </lineage>
</organism>
<feature type="transmembrane region" description="Helical" evidence="1">
    <location>
        <begin position="84"/>
        <end position="106"/>
    </location>
</feature>
<name>A0A8D5U8I8_9CREN</name>
<sequence>MSATNFINKTIDLMYAENYILMPTLFQLVVLIVLYSAGMAIPIFNLGLVGDAITAHIYGAAIVVILSFFVLGSAMRGNNLKLKALGLLNVLFCIFAAFEGLFYFGGYVDPSYALMMGLGFLGVLFTSSAITVDVIQRAIHYVSI</sequence>
<proteinExistence type="predicted"/>
<gene>
    <name evidence="2" type="ORF">KN1_22970</name>
</gene>
<keyword evidence="1" id="KW-0812">Transmembrane</keyword>
<feature type="transmembrane region" description="Helical" evidence="1">
    <location>
        <begin position="20"/>
        <end position="41"/>
    </location>
</feature>
<dbReference type="Proteomes" id="UP000825123">
    <property type="component" value="Chromosome"/>
</dbReference>
<evidence type="ECO:0000313" key="3">
    <source>
        <dbReference type="Proteomes" id="UP000825123"/>
    </source>
</evidence>
<keyword evidence="1" id="KW-0472">Membrane</keyword>
<keyword evidence="3" id="KW-1185">Reference proteome</keyword>
<reference evidence="2 3" key="1">
    <citation type="submission" date="2021-04" db="EMBL/GenBank/DDBJ databases">
        <title>Complete genome sequence of Stygiolobus sp. KN-1.</title>
        <authorList>
            <person name="Nakamura K."/>
            <person name="Sakai H."/>
            <person name="Kurosawa N."/>
        </authorList>
    </citation>
    <scope>NUCLEOTIDE SEQUENCE [LARGE SCALE GENOMIC DNA]</scope>
    <source>
        <strain evidence="2 3">KN-1</strain>
    </source>
</reference>
<evidence type="ECO:0000256" key="1">
    <source>
        <dbReference type="SAM" id="Phobius"/>
    </source>
</evidence>
<protein>
    <submittedName>
        <fullName evidence="2">Uncharacterized protein</fullName>
    </submittedName>
</protein>